<comment type="catalytic activity">
    <reaction evidence="4">
        <text>O-phospho-L-tyrosyl-[protein] + H2O = L-tyrosyl-[protein] + phosphate</text>
        <dbReference type="Rhea" id="RHEA:10684"/>
        <dbReference type="Rhea" id="RHEA-COMP:10136"/>
        <dbReference type="Rhea" id="RHEA-COMP:20101"/>
        <dbReference type="ChEBI" id="CHEBI:15377"/>
        <dbReference type="ChEBI" id="CHEBI:43474"/>
        <dbReference type="ChEBI" id="CHEBI:46858"/>
        <dbReference type="ChEBI" id="CHEBI:61978"/>
        <dbReference type="EC" id="3.1.3.48"/>
    </reaction>
</comment>
<dbReference type="EMBL" id="JRLW01000009">
    <property type="protein sequence ID" value="KGO89393.1"/>
    <property type="molecule type" value="Genomic_DNA"/>
</dbReference>
<dbReference type="InterPro" id="IPR016195">
    <property type="entry name" value="Pol/histidinol_Pase-like"/>
</dbReference>
<comment type="similarity">
    <text evidence="1">Belongs to the metallo-dependent hydrolases superfamily. CpsB/CapC family.</text>
</comment>
<keyword evidence="6" id="KW-1185">Reference proteome</keyword>
<dbReference type="AlphaFoldDB" id="A0A0A2MD46"/>
<dbReference type="GO" id="GO:0030145">
    <property type="term" value="F:manganese ion binding"/>
    <property type="evidence" value="ECO:0007669"/>
    <property type="project" value="InterPro"/>
</dbReference>
<proteinExistence type="inferred from homology"/>
<evidence type="ECO:0000256" key="1">
    <source>
        <dbReference type="ARBA" id="ARBA00005750"/>
    </source>
</evidence>
<dbReference type="Pfam" id="PF19567">
    <property type="entry name" value="CpsB_CapC"/>
    <property type="match status" value="1"/>
</dbReference>
<dbReference type="GO" id="GO:0004725">
    <property type="term" value="F:protein tyrosine phosphatase activity"/>
    <property type="evidence" value="ECO:0007669"/>
    <property type="project" value="UniProtKB-EC"/>
</dbReference>
<keyword evidence="3" id="KW-0378">Hydrolase</keyword>
<reference evidence="5 6" key="1">
    <citation type="submission" date="2013-09" db="EMBL/GenBank/DDBJ databases">
        <authorList>
            <person name="Zeng Z."/>
            <person name="Chen C."/>
        </authorList>
    </citation>
    <scope>NUCLEOTIDE SEQUENCE [LARGE SCALE GENOMIC DNA]</scope>
    <source>
        <strain evidence="5 6">GH29-5</strain>
    </source>
</reference>
<evidence type="ECO:0000313" key="5">
    <source>
        <dbReference type="EMBL" id="KGO89393.1"/>
    </source>
</evidence>
<organism evidence="5 6">
    <name type="scientific">Flavobacterium suncheonense GH29-5 = DSM 17707</name>
    <dbReference type="NCBI Taxonomy" id="1121899"/>
    <lineage>
        <taxon>Bacteria</taxon>
        <taxon>Pseudomonadati</taxon>
        <taxon>Bacteroidota</taxon>
        <taxon>Flavobacteriia</taxon>
        <taxon>Flavobacteriales</taxon>
        <taxon>Flavobacteriaceae</taxon>
        <taxon>Flavobacterium</taxon>
    </lineage>
</organism>
<dbReference type="EC" id="3.1.3.48" evidence="2"/>
<evidence type="ECO:0000313" key="6">
    <source>
        <dbReference type="Proteomes" id="UP000030121"/>
    </source>
</evidence>
<dbReference type="PANTHER" id="PTHR39181:SF1">
    <property type="entry name" value="TYROSINE-PROTEIN PHOSPHATASE YWQE"/>
    <property type="match status" value="1"/>
</dbReference>
<accession>A0A0A2MD46</accession>
<dbReference type="PANTHER" id="PTHR39181">
    <property type="entry name" value="TYROSINE-PROTEIN PHOSPHATASE YWQE"/>
    <property type="match status" value="1"/>
</dbReference>
<dbReference type="RefSeq" id="WP_026981329.1">
    <property type="nucleotide sequence ID" value="NZ_JRLW01000009.1"/>
</dbReference>
<gene>
    <name evidence="5" type="ORF">Q764_08415</name>
</gene>
<dbReference type="Proteomes" id="UP000030121">
    <property type="component" value="Unassembled WGS sequence"/>
</dbReference>
<dbReference type="Gene3D" id="3.20.20.140">
    <property type="entry name" value="Metal-dependent hydrolases"/>
    <property type="match status" value="1"/>
</dbReference>
<sequence length="244" mass="27869">MFTIFKSKPVLKDMIPVGYTDIHSHILFGIDDGAKKVEDSNLLMESLISFGFSKCITTPHTIEQVWDNTPEIITAKREELQKLSPELTTKLQLEAASEYMINESFVRLFQEGRLLTLKDKYVLVEISYLSPPLHLQETLFQLQIAGYIPVLAHPERYAYFHHNFEEYQKLKKAGCLFQLNLLSAVGYYGPDVAQAAEKLLKKGLIDFTGSDVHHKNHIDAFSGKVRIKETQALAEAMKNNEFFN</sequence>
<dbReference type="STRING" id="1121899.GCA_000430025_00313"/>
<name>A0A0A2MD46_9FLAO</name>
<evidence type="ECO:0000256" key="2">
    <source>
        <dbReference type="ARBA" id="ARBA00013064"/>
    </source>
</evidence>
<evidence type="ECO:0000256" key="3">
    <source>
        <dbReference type="ARBA" id="ARBA00022801"/>
    </source>
</evidence>
<dbReference type="PIRSF" id="PIRSF016557">
    <property type="entry name" value="Caps_synth_CpsB"/>
    <property type="match status" value="1"/>
</dbReference>
<dbReference type="SUPFAM" id="SSF89550">
    <property type="entry name" value="PHP domain-like"/>
    <property type="match status" value="1"/>
</dbReference>
<dbReference type="OrthoDB" id="9788539at2"/>
<dbReference type="eggNOG" id="COG4464">
    <property type="taxonomic scope" value="Bacteria"/>
</dbReference>
<comment type="caution">
    <text evidence="5">The sequence shown here is derived from an EMBL/GenBank/DDBJ whole genome shotgun (WGS) entry which is preliminary data.</text>
</comment>
<protein>
    <recommendedName>
        <fullName evidence="2">protein-tyrosine-phosphatase</fullName>
        <ecNumber evidence="2">3.1.3.48</ecNumber>
    </recommendedName>
</protein>
<dbReference type="InterPro" id="IPR016667">
    <property type="entry name" value="Caps_polysacc_synth_CpsB/CapC"/>
</dbReference>
<evidence type="ECO:0000256" key="4">
    <source>
        <dbReference type="ARBA" id="ARBA00051722"/>
    </source>
</evidence>